<organism evidence="3 4">
    <name type="scientific">Skeletonema marinoi</name>
    <dbReference type="NCBI Taxonomy" id="267567"/>
    <lineage>
        <taxon>Eukaryota</taxon>
        <taxon>Sar</taxon>
        <taxon>Stramenopiles</taxon>
        <taxon>Ochrophyta</taxon>
        <taxon>Bacillariophyta</taxon>
        <taxon>Coscinodiscophyceae</taxon>
        <taxon>Thalassiosirophycidae</taxon>
        <taxon>Thalassiosirales</taxon>
        <taxon>Skeletonemataceae</taxon>
        <taxon>Skeletonema</taxon>
        <taxon>Skeletonema marinoi-dohrnii complex</taxon>
    </lineage>
</organism>
<gene>
    <name evidence="3" type="ORF">QTG54_006573</name>
</gene>
<feature type="compositionally biased region" description="Polar residues" evidence="1">
    <location>
        <begin position="1"/>
        <end position="11"/>
    </location>
</feature>
<dbReference type="Proteomes" id="UP001224775">
    <property type="component" value="Unassembled WGS sequence"/>
</dbReference>
<evidence type="ECO:0000313" key="3">
    <source>
        <dbReference type="EMBL" id="KAK1742976.1"/>
    </source>
</evidence>
<dbReference type="AlphaFoldDB" id="A0AAD9DCW4"/>
<evidence type="ECO:0000256" key="1">
    <source>
        <dbReference type="SAM" id="MobiDB-lite"/>
    </source>
</evidence>
<keyword evidence="4" id="KW-1185">Reference proteome</keyword>
<proteinExistence type="predicted"/>
<name>A0AAD9DCW4_9STRA</name>
<feature type="region of interest" description="Disordered" evidence="1">
    <location>
        <begin position="1"/>
        <end position="21"/>
    </location>
</feature>
<dbReference type="EMBL" id="JATAAI010000010">
    <property type="protein sequence ID" value="KAK1742976.1"/>
    <property type="molecule type" value="Genomic_DNA"/>
</dbReference>
<keyword evidence="2" id="KW-1133">Transmembrane helix</keyword>
<keyword evidence="2" id="KW-0472">Membrane</keyword>
<evidence type="ECO:0000256" key="2">
    <source>
        <dbReference type="SAM" id="Phobius"/>
    </source>
</evidence>
<accession>A0AAD9DCW4</accession>
<reference evidence="3" key="1">
    <citation type="submission" date="2023-06" db="EMBL/GenBank/DDBJ databases">
        <title>Survivors Of The Sea: Transcriptome response of Skeletonema marinoi to long-term dormancy.</title>
        <authorList>
            <person name="Pinder M.I.M."/>
            <person name="Kourtchenko O."/>
            <person name="Robertson E.K."/>
            <person name="Larsson T."/>
            <person name="Maumus F."/>
            <person name="Osuna-Cruz C.M."/>
            <person name="Vancaester E."/>
            <person name="Stenow R."/>
            <person name="Vandepoele K."/>
            <person name="Ploug H."/>
            <person name="Bruchert V."/>
            <person name="Godhe A."/>
            <person name="Topel M."/>
        </authorList>
    </citation>
    <scope>NUCLEOTIDE SEQUENCE</scope>
    <source>
        <strain evidence="3">R05AC</strain>
    </source>
</reference>
<sequence length="451" mass="51918">MDPPGSNTTHINNSFNSSSRRRNRCNKWENYLFVAVLLQSVALIVLFEKFQGNAEDKLKHPQELQSNIRNLENSHLLKDDTPHYRATSSSSFTVDILSVASINQLDLLHAQQSTIATHTSVRNFFNATEIDDADPDCHTDITMQHVESVSKFCRKRRNVVSPVLRYLRSQYANTRWLGKKKNPTGWLCAQVRPYSGLRKAQSHYLQTGQELPDYLLIFDDDTYYNMEKFQMNFASVDSSIEKVYSGCLVRSPIQTINFTFPFGGFGSILSKGALVRLFGKNQCPGLDGTNDSFNNNGSDYISIEEKESSSTEDSSSAFCGRLKENNVGELKYFTNGMSLVDLMYRYSSTERYRDVNKWTRNAGFCMHSDWVLGYFVNYYNVSTHVAEPYYKNVPHARLESYKGSEIYRRPTGFCRNDPTCEKDTEICHRATPEWMEMETKRWKLMAPDKFK</sequence>
<comment type="caution">
    <text evidence="3">The sequence shown here is derived from an EMBL/GenBank/DDBJ whole genome shotgun (WGS) entry which is preliminary data.</text>
</comment>
<evidence type="ECO:0000313" key="4">
    <source>
        <dbReference type="Proteomes" id="UP001224775"/>
    </source>
</evidence>
<protein>
    <submittedName>
        <fullName evidence="3">Uncharacterized protein</fullName>
    </submittedName>
</protein>
<dbReference type="Gene3D" id="3.90.550.50">
    <property type="match status" value="1"/>
</dbReference>
<keyword evidence="2" id="KW-0812">Transmembrane</keyword>
<feature type="transmembrane region" description="Helical" evidence="2">
    <location>
        <begin position="30"/>
        <end position="47"/>
    </location>
</feature>